<dbReference type="PROSITE" id="PS51186">
    <property type="entry name" value="GNAT"/>
    <property type="match status" value="1"/>
</dbReference>
<dbReference type="GeneID" id="80348833"/>
<protein>
    <recommendedName>
        <fullName evidence="1">N-acetyltransferase domain-containing protein</fullName>
    </recommendedName>
</protein>
<keyword evidence="3" id="KW-1185">Reference proteome</keyword>
<accession>A0A7G1KMX3</accession>
<reference evidence="2 3" key="1">
    <citation type="submission" date="2020-08" db="EMBL/GenBank/DDBJ databases">
        <title>Genome Sequencing of Nocardia wallacei strain FMUON74 and assembly.</title>
        <authorList>
            <person name="Toyokawa M."/>
            <person name="Uesaka K."/>
        </authorList>
    </citation>
    <scope>NUCLEOTIDE SEQUENCE [LARGE SCALE GENOMIC DNA]</scope>
    <source>
        <strain evidence="2 3">FMUON74</strain>
    </source>
</reference>
<dbReference type="KEGG" id="nwl:NWFMUON74_43670"/>
<dbReference type="EMBL" id="AP023396">
    <property type="protein sequence ID" value="BCK56595.1"/>
    <property type="molecule type" value="Genomic_DNA"/>
</dbReference>
<name>A0A7G1KMX3_9NOCA</name>
<dbReference type="Proteomes" id="UP000516173">
    <property type="component" value="Chromosome"/>
</dbReference>
<sequence>MTKSFRDTLTFDHYDARRAQGLRSLVEDIYLRSYVEAISSGDLFHSPTEFMSRFDAYTRSPGFELVVARIEGEPAGQTWGWPLQVNARWWDALDLDDPTIDRDAFIAEDGTRTFALSEIMVCSEHTGRGIAHALHDELLSARPETRATLLVDPDNERAYERYRKWGWHRIGIMRPHWPDAPRFDVLVRALNS</sequence>
<dbReference type="GO" id="GO:0016747">
    <property type="term" value="F:acyltransferase activity, transferring groups other than amino-acyl groups"/>
    <property type="evidence" value="ECO:0007669"/>
    <property type="project" value="InterPro"/>
</dbReference>
<dbReference type="Gene3D" id="3.40.630.30">
    <property type="match status" value="1"/>
</dbReference>
<gene>
    <name evidence="2" type="ORF">NWFMUON74_43670</name>
</gene>
<dbReference type="InterPro" id="IPR000182">
    <property type="entry name" value="GNAT_dom"/>
</dbReference>
<evidence type="ECO:0000313" key="3">
    <source>
        <dbReference type="Proteomes" id="UP000516173"/>
    </source>
</evidence>
<dbReference type="RefSeq" id="WP_187683637.1">
    <property type="nucleotide sequence ID" value="NZ_AP023396.1"/>
</dbReference>
<dbReference type="AlphaFoldDB" id="A0A7G1KMX3"/>
<organism evidence="2 3">
    <name type="scientific">Nocardia wallacei</name>
    <dbReference type="NCBI Taxonomy" id="480035"/>
    <lineage>
        <taxon>Bacteria</taxon>
        <taxon>Bacillati</taxon>
        <taxon>Actinomycetota</taxon>
        <taxon>Actinomycetes</taxon>
        <taxon>Mycobacteriales</taxon>
        <taxon>Nocardiaceae</taxon>
        <taxon>Nocardia</taxon>
    </lineage>
</organism>
<proteinExistence type="predicted"/>
<dbReference type="SUPFAM" id="SSF55729">
    <property type="entry name" value="Acyl-CoA N-acyltransferases (Nat)"/>
    <property type="match status" value="1"/>
</dbReference>
<feature type="domain" description="N-acetyltransferase" evidence="1">
    <location>
        <begin position="14"/>
        <end position="188"/>
    </location>
</feature>
<evidence type="ECO:0000259" key="1">
    <source>
        <dbReference type="PROSITE" id="PS51186"/>
    </source>
</evidence>
<evidence type="ECO:0000313" key="2">
    <source>
        <dbReference type="EMBL" id="BCK56595.1"/>
    </source>
</evidence>
<dbReference type="InterPro" id="IPR016181">
    <property type="entry name" value="Acyl_CoA_acyltransferase"/>
</dbReference>
<dbReference type="Pfam" id="PF00583">
    <property type="entry name" value="Acetyltransf_1"/>
    <property type="match status" value="1"/>
</dbReference>